<evidence type="ECO:0000313" key="2">
    <source>
        <dbReference type="Proteomes" id="UP000315534"/>
    </source>
</evidence>
<evidence type="ECO:0000313" key="1">
    <source>
        <dbReference type="EMBL" id="TET82929.1"/>
    </source>
</evidence>
<dbReference type="Proteomes" id="UP000315534">
    <property type="component" value="Unassembled WGS sequence"/>
</dbReference>
<comment type="caution">
    <text evidence="1">The sequence shown here is derived from an EMBL/GenBank/DDBJ whole genome shotgun (WGS) entry which is preliminary data.</text>
</comment>
<name>A0A523XVR5_UNCT6</name>
<dbReference type="EMBL" id="SOIP01000081">
    <property type="protein sequence ID" value="TET82929.1"/>
    <property type="molecule type" value="Genomic_DNA"/>
</dbReference>
<gene>
    <name evidence="1" type="ORF">E3J38_01350</name>
</gene>
<organism evidence="1 2">
    <name type="scientific">candidate division TA06 bacterium</name>
    <dbReference type="NCBI Taxonomy" id="2250710"/>
    <lineage>
        <taxon>Bacteria</taxon>
        <taxon>Bacteria division TA06</taxon>
    </lineage>
</organism>
<reference evidence="1 2" key="1">
    <citation type="submission" date="2019-03" db="EMBL/GenBank/DDBJ databases">
        <title>Metabolic potential of uncultured bacteria and archaea associated with petroleum seepage in deep-sea sediments.</title>
        <authorList>
            <person name="Dong X."/>
            <person name="Hubert C."/>
        </authorList>
    </citation>
    <scope>NUCLEOTIDE SEQUENCE [LARGE SCALE GENOMIC DNA]</scope>
    <source>
        <strain evidence="1">E29_bin36</strain>
    </source>
</reference>
<protein>
    <submittedName>
        <fullName evidence="1">Uncharacterized protein</fullName>
    </submittedName>
</protein>
<dbReference type="AlphaFoldDB" id="A0A523XVR5"/>
<sequence length="92" mass="9910">MMIKTNGALCRVCGEGRDQSGNRVVVCQVRPKREMFASSAASGWVRESFSAEVQERAMMGSSFRSVEPVGPSAGRGLRVVEGCDAEATPFPR</sequence>
<proteinExistence type="predicted"/>
<accession>A0A523XVR5</accession>